<dbReference type="RefSeq" id="WP_152299759.1">
    <property type="nucleotide sequence ID" value="NZ_CP041166.1"/>
</dbReference>
<dbReference type="NCBIfam" id="NF001490">
    <property type="entry name" value="PRK00346.1-4"/>
    <property type="match status" value="1"/>
</dbReference>
<evidence type="ECO:0000256" key="6">
    <source>
        <dbReference type="ARBA" id="ARBA00022801"/>
    </source>
</evidence>
<dbReference type="InterPro" id="IPR030048">
    <property type="entry name" value="SurE"/>
</dbReference>
<comment type="subcellular location">
    <subcellularLocation>
        <location evidence="7">Cytoplasm</location>
    </subcellularLocation>
</comment>
<dbReference type="HAMAP" id="MF_00060">
    <property type="entry name" value="SurE"/>
    <property type="match status" value="1"/>
</dbReference>
<comment type="catalytic activity">
    <reaction evidence="1 7">
        <text>a ribonucleoside 5'-phosphate + H2O = a ribonucleoside + phosphate</text>
        <dbReference type="Rhea" id="RHEA:12484"/>
        <dbReference type="ChEBI" id="CHEBI:15377"/>
        <dbReference type="ChEBI" id="CHEBI:18254"/>
        <dbReference type="ChEBI" id="CHEBI:43474"/>
        <dbReference type="ChEBI" id="CHEBI:58043"/>
        <dbReference type="EC" id="3.1.3.5"/>
    </reaction>
</comment>
<dbReference type="GO" id="GO:0000166">
    <property type="term" value="F:nucleotide binding"/>
    <property type="evidence" value="ECO:0007669"/>
    <property type="project" value="UniProtKB-KW"/>
</dbReference>
<evidence type="ECO:0000256" key="1">
    <source>
        <dbReference type="ARBA" id="ARBA00000815"/>
    </source>
</evidence>
<dbReference type="PANTHER" id="PTHR30457">
    <property type="entry name" value="5'-NUCLEOTIDASE SURE"/>
    <property type="match status" value="1"/>
</dbReference>
<comment type="similarity">
    <text evidence="2 7">Belongs to the SurE nucleotidase family.</text>
</comment>
<reference evidence="10" key="1">
    <citation type="submission" date="2019-06" db="EMBL/GenBank/DDBJ databases">
        <title>Sulfurimonas gotlandica sp. nov., a chemoautotrophic and psychrotolerant epsilonproteobacterium isolated from a pelagic redoxcline, and an emended description of the genus Sulfurimonas.</title>
        <authorList>
            <person name="Wang S."/>
            <person name="Jiang L."/>
            <person name="Shao Z."/>
        </authorList>
    </citation>
    <scope>NUCLEOTIDE SEQUENCE [LARGE SCALE GENOMIC DNA]</scope>
    <source>
        <strain evidence="10">1-1N</strain>
    </source>
</reference>
<dbReference type="NCBIfam" id="NF001494">
    <property type="entry name" value="PRK00346.2-4"/>
    <property type="match status" value="1"/>
</dbReference>
<feature type="domain" description="Survival protein SurE-like phosphatase/nucleotidase" evidence="8">
    <location>
        <begin position="7"/>
        <end position="193"/>
    </location>
</feature>
<evidence type="ECO:0000256" key="4">
    <source>
        <dbReference type="ARBA" id="ARBA00022723"/>
    </source>
</evidence>
<feature type="binding site" evidence="7">
    <location>
        <position position="12"/>
    </location>
    <ligand>
        <name>a divalent metal cation</name>
        <dbReference type="ChEBI" id="CHEBI:60240"/>
    </ligand>
</feature>
<protein>
    <recommendedName>
        <fullName evidence="7">5'-nucleotidase SurE</fullName>
        <ecNumber evidence="7">3.1.3.5</ecNumber>
    </recommendedName>
    <alternativeName>
        <fullName evidence="7">Nucleoside 5'-monophosphate phosphohydrolase</fullName>
    </alternativeName>
</protein>
<dbReference type="GO" id="GO:0008253">
    <property type="term" value="F:5'-nucleotidase activity"/>
    <property type="evidence" value="ECO:0007669"/>
    <property type="project" value="UniProtKB-UniRule"/>
</dbReference>
<dbReference type="PANTHER" id="PTHR30457:SF12">
    <property type="entry name" value="5'_3'-NUCLEOTIDASE SURE"/>
    <property type="match status" value="1"/>
</dbReference>
<evidence type="ECO:0000313" key="9">
    <source>
        <dbReference type="EMBL" id="QFR43697.1"/>
    </source>
</evidence>
<dbReference type="GO" id="GO:0008254">
    <property type="term" value="F:3'-nucleotidase activity"/>
    <property type="evidence" value="ECO:0007669"/>
    <property type="project" value="TreeGrafter"/>
</dbReference>
<dbReference type="InterPro" id="IPR002828">
    <property type="entry name" value="SurE-like_Pase/nucleotidase"/>
</dbReference>
<keyword evidence="3 7" id="KW-0963">Cytoplasm</keyword>
<dbReference type="EMBL" id="CP041166">
    <property type="protein sequence ID" value="QFR43697.1"/>
    <property type="molecule type" value="Genomic_DNA"/>
</dbReference>
<dbReference type="KEGG" id="suln:FJR47_07135"/>
<dbReference type="NCBIfam" id="TIGR00087">
    <property type="entry name" value="surE"/>
    <property type="match status" value="1"/>
</dbReference>
<keyword evidence="5 7" id="KW-0547">Nucleotide-binding</keyword>
<evidence type="ECO:0000256" key="5">
    <source>
        <dbReference type="ARBA" id="ARBA00022741"/>
    </source>
</evidence>
<dbReference type="Proteomes" id="UP000326061">
    <property type="component" value="Chromosome"/>
</dbReference>
<comment type="function">
    <text evidence="7">Nucleotidase that shows phosphatase activity on nucleoside 5'-monophosphates.</text>
</comment>
<accession>A0AAJ4A4G1</accession>
<feature type="binding site" evidence="7">
    <location>
        <position position="45"/>
    </location>
    <ligand>
        <name>a divalent metal cation</name>
        <dbReference type="ChEBI" id="CHEBI:60240"/>
    </ligand>
</feature>
<dbReference type="EC" id="3.1.3.5" evidence="7"/>
<evidence type="ECO:0000256" key="3">
    <source>
        <dbReference type="ARBA" id="ARBA00022490"/>
    </source>
</evidence>
<evidence type="ECO:0000313" key="10">
    <source>
        <dbReference type="Proteomes" id="UP000326061"/>
    </source>
</evidence>
<evidence type="ECO:0000256" key="7">
    <source>
        <dbReference type="HAMAP-Rule" id="MF_00060"/>
    </source>
</evidence>
<organism evidence="9 10">
    <name type="scientific">Sulfurimonas xiamenensis</name>
    <dbReference type="NCBI Taxonomy" id="2590021"/>
    <lineage>
        <taxon>Bacteria</taxon>
        <taxon>Pseudomonadati</taxon>
        <taxon>Campylobacterota</taxon>
        <taxon>Epsilonproteobacteria</taxon>
        <taxon>Campylobacterales</taxon>
        <taxon>Sulfurimonadaceae</taxon>
        <taxon>Sulfurimonas</taxon>
    </lineage>
</organism>
<sequence length="267" mass="29771">MKNKYKILVTNDDGYEAKGLLCLVEALKELDDVEVTVVAPASEKSACGHSLTIIRPLRFVGVEDNFFKLDDGTPSDCIYLALSTMFVDVKPDLLISGINRGSNMGEDITYSGTAAGAMEGVLHNIPSIAISQVMDFTNPQGDFTLAQKTIKKLVLKIKEGTFPLPEREFLNVNIPPNIDLKDPKIFITYAGYRLYANDSHLHRNPRGEEYYWLGTHPLNFSARKGREGISDYEAITSGNISITPIKLDMSAYKSMKKLKTWIEENEI</sequence>
<dbReference type="GO" id="GO:0004309">
    <property type="term" value="F:exopolyphosphatase activity"/>
    <property type="evidence" value="ECO:0007669"/>
    <property type="project" value="TreeGrafter"/>
</dbReference>
<proteinExistence type="inferred from homology"/>
<name>A0AAJ4A4G1_9BACT</name>
<evidence type="ECO:0000259" key="8">
    <source>
        <dbReference type="Pfam" id="PF01975"/>
    </source>
</evidence>
<comment type="cofactor">
    <cofactor evidence="7">
        <name>a divalent metal cation</name>
        <dbReference type="ChEBI" id="CHEBI:60240"/>
    </cofactor>
    <text evidence="7">Binds 1 divalent metal cation per subunit.</text>
</comment>
<keyword evidence="6 7" id="KW-0378">Hydrolase</keyword>
<dbReference type="Gene3D" id="3.40.1210.10">
    <property type="entry name" value="Survival protein SurE-like phosphatase/nucleotidase"/>
    <property type="match status" value="1"/>
</dbReference>
<feature type="binding site" evidence="7">
    <location>
        <position position="99"/>
    </location>
    <ligand>
        <name>a divalent metal cation</name>
        <dbReference type="ChEBI" id="CHEBI:60240"/>
    </ligand>
</feature>
<dbReference type="AlphaFoldDB" id="A0AAJ4A4G1"/>
<feature type="binding site" evidence="7">
    <location>
        <position position="13"/>
    </location>
    <ligand>
        <name>a divalent metal cation</name>
        <dbReference type="ChEBI" id="CHEBI:60240"/>
    </ligand>
</feature>
<keyword evidence="10" id="KW-1185">Reference proteome</keyword>
<dbReference type="GO" id="GO:0046872">
    <property type="term" value="F:metal ion binding"/>
    <property type="evidence" value="ECO:0007669"/>
    <property type="project" value="UniProtKB-UniRule"/>
</dbReference>
<evidence type="ECO:0000256" key="2">
    <source>
        <dbReference type="ARBA" id="ARBA00011062"/>
    </source>
</evidence>
<dbReference type="GO" id="GO:0005737">
    <property type="term" value="C:cytoplasm"/>
    <property type="evidence" value="ECO:0007669"/>
    <property type="project" value="UniProtKB-SubCell"/>
</dbReference>
<gene>
    <name evidence="7 9" type="primary">surE</name>
    <name evidence="9" type="ORF">FJR47_07135</name>
</gene>
<dbReference type="Pfam" id="PF01975">
    <property type="entry name" value="SurE"/>
    <property type="match status" value="1"/>
</dbReference>
<dbReference type="SUPFAM" id="SSF64167">
    <property type="entry name" value="SurE-like"/>
    <property type="match status" value="1"/>
</dbReference>
<keyword evidence="4 7" id="KW-0479">Metal-binding</keyword>
<dbReference type="InterPro" id="IPR036523">
    <property type="entry name" value="SurE-like_sf"/>
</dbReference>